<evidence type="ECO:0000256" key="1">
    <source>
        <dbReference type="ARBA" id="ARBA00022723"/>
    </source>
</evidence>
<dbReference type="GO" id="GO:0046872">
    <property type="term" value="F:metal ion binding"/>
    <property type="evidence" value="ECO:0007669"/>
    <property type="project" value="UniProtKB-KW"/>
</dbReference>
<proteinExistence type="inferred from homology"/>
<comment type="similarity">
    <text evidence="3">Belongs to the FPP/GGPP synthase family.</text>
</comment>
<dbReference type="PANTHER" id="PTHR12001">
    <property type="entry name" value="GERANYLGERANYL PYROPHOSPHATE SYNTHASE"/>
    <property type="match status" value="1"/>
</dbReference>
<reference evidence="4 5" key="1">
    <citation type="submission" date="2017-07" db="EMBL/GenBank/DDBJ databases">
        <authorList>
            <person name="Talla V."/>
            <person name="Backstrom N."/>
        </authorList>
    </citation>
    <scope>NUCLEOTIDE SEQUENCE [LARGE SCALE GENOMIC DNA]</scope>
</reference>
<dbReference type="InterPro" id="IPR000092">
    <property type="entry name" value="Polyprenyl_synt"/>
</dbReference>
<dbReference type="InterPro" id="IPR033749">
    <property type="entry name" value="Polyprenyl_synt_CS"/>
</dbReference>
<keyword evidence="1" id="KW-0479">Metal-binding</keyword>
<dbReference type="Gene3D" id="1.10.600.10">
    <property type="entry name" value="Farnesyl Diphosphate Synthase"/>
    <property type="match status" value="1"/>
</dbReference>
<dbReference type="GO" id="GO:0042811">
    <property type="term" value="P:pheromone biosynthetic process"/>
    <property type="evidence" value="ECO:0007669"/>
    <property type="project" value="UniProtKB-ARBA"/>
</dbReference>
<dbReference type="EMBL" id="FZQP02001003">
    <property type="protein sequence ID" value="VVC91251.1"/>
    <property type="molecule type" value="Genomic_DNA"/>
</dbReference>
<dbReference type="InterPro" id="IPR008949">
    <property type="entry name" value="Isoprenoid_synthase_dom_sf"/>
</dbReference>
<dbReference type="AlphaFoldDB" id="A0A5E4PZ29"/>
<keyword evidence="2" id="KW-0460">Magnesium</keyword>
<evidence type="ECO:0000256" key="2">
    <source>
        <dbReference type="ARBA" id="ARBA00022842"/>
    </source>
</evidence>
<organism evidence="4 5">
    <name type="scientific">Leptidea sinapis</name>
    <dbReference type="NCBI Taxonomy" id="189913"/>
    <lineage>
        <taxon>Eukaryota</taxon>
        <taxon>Metazoa</taxon>
        <taxon>Ecdysozoa</taxon>
        <taxon>Arthropoda</taxon>
        <taxon>Hexapoda</taxon>
        <taxon>Insecta</taxon>
        <taxon>Pterygota</taxon>
        <taxon>Neoptera</taxon>
        <taxon>Endopterygota</taxon>
        <taxon>Lepidoptera</taxon>
        <taxon>Glossata</taxon>
        <taxon>Ditrysia</taxon>
        <taxon>Papilionoidea</taxon>
        <taxon>Pieridae</taxon>
        <taxon>Dismorphiinae</taxon>
        <taxon>Leptidea</taxon>
    </lineage>
</organism>
<dbReference type="GO" id="GO:0008299">
    <property type="term" value="P:isoprenoid biosynthetic process"/>
    <property type="evidence" value="ECO:0007669"/>
    <property type="project" value="InterPro"/>
</dbReference>
<dbReference type="GO" id="GO:0004659">
    <property type="term" value="F:prenyltransferase activity"/>
    <property type="evidence" value="ECO:0007669"/>
    <property type="project" value="InterPro"/>
</dbReference>
<dbReference type="PROSITE" id="PS00444">
    <property type="entry name" value="POLYPRENYL_SYNTHASE_2"/>
    <property type="match status" value="1"/>
</dbReference>
<evidence type="ECO:0008006" key="6">
    <source>
        <dbReference type="Google" id="ProtNLM"/>
    </source>
</evidence>
<evidence type="ECO:0000313" key="4">
    <source>
        <dbReference type="EMBL" id="VVC91251.1"/>
    </source>
</evidence>
<accession>A0A5E4PZ29</accession>
<dbReference type="SUPFAM" id="SSF48576">
    <property type="entry name" value="Terpenoid synthases"/>
    <property type="match status" value="1"/>
</dbReference>
<sequence>MCLSYNCYNITQSFVKAGWLNVLTTLWLYCENEYTSSWPVLNVYCYQLTSIVKEIAIMSGQQDKDSEFDEQLLLPFTYVYQMPGKAMRKRIGESFNHWLHVPQDKLEEVIEIVGMYHHCTLIADDVQDNTKHRRGIPAAHTVYGMPITVNAANHVMMLVLEKCMQLHEKGALIFREQTIQMLRGQGKEIYWRDNFICPTEDQYMTHLTQKTGDMFLFCFRLLQLFSDSTIDYSGFVRKLGMYFQLRDDYCNICQPKALEECSPVTNENAGEFYDDLTEGNFTLPIIHAANTAGGKIVLNILRQKTHDISLKKYCKCLLEQGGSLQYTRDVMNNLDSSLRDEIARFGGNPPLVAVLDEMLSWRDA</sequence>
<keyword evidence="5" id="KW-1185">Reference proteome</keyword>
<protein>
    <recommendedName>
        <fullName evidence="6">Geranylgeranyl pyrophosphate synthase</fullName>
    </recommendedName>
</protein>
<keyword evidence="3" id="KW-0808">Transferase</keyword>
<dbReference type="PROSITE" id="PS00723">
    <property type="entry name" value="POLYPRENYL_SYNTHASE_1"/>
    <property type="match status" value="1"/>
</dbReference>
<evidence type="ECO:0000313" key="5">
    <source>
        <dbReference type="Proteomes" id="UP000324832"/>
    </source>
</evidence>
<dbReference type="Proteomes" id="UP000324832">
    <property type="component" value="Unassembled WGS sequence"/>
</dbReference>
<dbReference type="Pfam" id="PF00348">
    <property type="entry name" value="polyprenyl_synt"/>
    <property type="match status" value="1"/>
</dbReference>
<dbReference type="PANTHER" id="PTHR12001:SF44">
    <property type="entry name" value="GERANYLGERANYL PYROPHOSPHATE SYNTHASE"/>
    <property type="match status" value="1"/>
</dbReference>
<name>A0A5E4PZ29_9NEOP</name>
<evidence type="ECO:0000256" key="3">
    <source>
        <dbReference type="RuleBase" id="RU004466"/>
    </source>
</evidence>
<gene>
    <name evidence="4" type="ORF">LSINAPIS_LOCUS3962</name>
</gene>